<dbReference type="CDD" id="cd13399">
    <property type="entry name" value="Slt35-like"/>
    <property type="match status" value="1"/>
</dbReference>
<reference evidence="3" key="2">
    <citation type="submission" date="2020-09" db="EMBL/GenBank/DDBJ databases">
        <authorList>
            <person name="Sun Q."/>
            <person name="Kim S."/>
        </authorList>
    </citation>
    <scope>NUCLEOTIDE SEQUENCE</scope>
    <source>
        <strain evidence="3">KCTC 22169</strain>
    </source>
</reference>
<dbReference type="SUPFAM" id="SSF53955">
    <property type="entry name" value="Lysozyme-like"/>
    <property type="match status" value="1"/>
</dbReference>
<evidence type="ECO:0000313" key="4">
    <source>
        <dbReference type="Proteomes" id="UP000626148"/>
    </source>
</evidence>
<dbReference type="Pfam" id="PF13406">
    <property type="entry name" value="SLT_2"/>
    <property type="match status" value="1"/>
</dbReference>
<dbReference type="InterPro" id="IPR023346">
    <property type="entry name" value="Lysozyme-like_dom_sf"/>
</dbReference>
<name>A0A918NID3_9GAMM</name>
<evidence type="ECO:0000259" key="2">
    <source>
        <dbReference type="Pfam" id="PF13406"/>
    </source>
</evidence>
<dbReference type="InterPro" id="IPR043426">
    <property type="entry name" value="MltB-like"/>
</dbReference>
<gene>
    <name evidence="3" type="ORF">GCM10007392_41480</name>
</gene>
<evidence type="ECO:0000313" key="3">
    <source>
        <dbReference type="EMBL" id="GGX69588.1"/>
    </source>
</evidence>
<dbReference type="InterPro" id="IPR011757">
    <property type="entry name" value="Lytic_transglycosylase_MltB"/>
</dbReference>
<keyword evidence="4" id="KW-1185">Reference proteome</keyword>
<sequence length="333" mass="37622">MFKSLGRLCLVGALLGPSLHAETQSQSLLDYPLAQDVIDTLVNEHQFDRAEMEALFAEGEYIARNVENLAKPAETTKTYREYRPMFISEQTVNNGKAFMREQADWLAKAEQRTGVRRSVIAAVLGVETRFGGYLGRHRTFDALGTLAVTEGRRAGYFQRELVNFLRISRDQSFDPLTVKGSYAGAMGHPQFMPSSYLAYAIDLDEDGDIDIWNDPIDAIGSVANYLGEHGWREDEPIATRAHVDGDFQSVKLNSFDRDQTLESVMQKGWDPIQSAAPDAQVHPIRLDGEVGAEYWLGYRNFWVISRYNRSISYTMAVYQLAEELRRSQQEEAG</sequence>
<comment type="caution">
    <text evidence="3">The sequence shown here is derived from an EMBL/GenBank/DDBJ whole genome shotgun (WGS) entry which is preliminary data.</text>
</comment>
<dbReference type="FunFam" id="1.10.8.350:FF:000001">
    <property type="entry name" value="Lytic murein transglycosylase B"/>
    <property type="match status" value="1"/>
</dbReference>
<feature type="active site" evidence="1">
    <location>
        <position position="127"/>
    </location>
</feature>
<proteinExistence type="predicted"/>
<accession>A0A918NID3</accession>
<dbReference type="GO" id="GO:0008933">
    <property type="term" value="F:peptidoglycan lytic transglycosylase activity"/>
    <property type="evidence" value="ECO:0007669"/>
    <property type="project" value="TreeGrafter"/>
</dbReference>
<dbReference type="PANTHER" id="PTHR30163">
    <property type="entry name" value="MEMBRANE-BOUND LYTIC MUREIN TRANSGLYCOSYLASE B"/>
    <property type="match status" value="1"/>
</dbReference>
<protein>
    <submittedName>
        <fullName evidence="3">Murein transglycosylase</fullName>
    </submittedName>
</protein>
<reference evidence="3" key="1">
    <citation type="journal article" date="2014" name="Int. J. Syst. Evol. Microbiol.">
        <title>Complete genome sequence of Corynebacterium casei LMG S-19264T (=DSM 44701T), isolated from a smear-ripened cheese.</title>
        <authorList>
            <consortium name="US DOE Joint Genome Institute (JGI-PGF)"/>
            <person name="Walter F."/>
            <person name="Albersmeier A."/>
            <person name="Kalinowski J."/>
            <person name="Ruckert C."/>
        </authorList>
    </citation>
    <scope>NUCLEOTIDE SEQUENCE</scope>
    <source>
        <strain evidence="3">KCTC 22169</strain>
    </source>
</reference>
<dbReference type="NCBIfam" id="TIGR02282">
    <property type="entry name" value="MltB"/>
    <property type="match status" value="1"/>
</dbReference>
<dbReference type="RefSeq" id="WP_189612344.1">
    <property type="nucleotide sequence ID" value="NZ_BMXR01000013.1"/>
</dbReference>
<feature type="domain" description="Transglycosylase SLT" evidence="2">
    <location>
        <begin position="36"/>
        <end position="322"/>
    </location>
</feature>
<dbReference type="InterPro" id="IPR031304">
    <property type="entry name" value="SLT_2"/>
</dbReference>
<dbReference type="EMBL" id="BMXR01000013">
    <property type="protein sequence ID" value="GGX69588.1"/>
    <property type="molecule type" value="Genomic_DNA"/>
</dbReference>
<dbReference type="AlphaFoldDB" id="A0A918NID3"/>
<dbReference type="Proteomes" id="UP000626148">
    <property type="component" value="Unassembled WGS sequence"/>
</dbReference>
<dbReference type="Gene3D" id="1.10.8.350">
    <property type="entry name" value="Bacterial muramidase"/>
    <property type="match status" value="1"/>
</dbReference>
<organism evidence="3 4">
    <name type="scientific">Saccharospirillum salsuginis</name>
    <dbReference type="NCBI Taxonomy" id="418750"/>
    <lineage>
        <taxon>Bacteria</taxon>
        <taxon>Pseudomonadati</taxon>
        <taxon>Pseudomonadota</taxon>
        <taxon>Gammaproteobacteria</taxon>
        <taxon>Oceanospirillales</taxon>
        <taxon>Saccharospirillaceae</taxon>
        <taxon>Saccharospirillum</taxon>
    </lineage>
</organism>
<dbReference type="PANTHER" id="PTHR30163:SF9">
    <property type="entry name" value="MEMBRANE-BOUND LYTIC MUREIN TRANSGLYCOSYLASE B"/>
    <property type="match status" value="1"/>
</dbReference>
<dbReference type="Gene3D" id="1.10.530.10">
    <property type="match status" value="1"/>
</dbReference>
<evidence type="ECO:0000256" key="1">
    <source>
        <dbReference type="PIRSR" id="PIRSR611757-1"/>
    </source>
</evidence>
<dbReference type="GO" id="GO:0009253">
    <property type="term" value="P:peptidoglycan catabolic process"/>
    <property type="evidence" value="ECO:0007669"/>
    <property type="project" value="TreeGrafter"/>
</dbReference>